<dbReference type="AlphaFoldDB" id="A0A9D4Z0T2"/>
<feature type="repeat" description="WD" evidence="6">
    <location>
        <begin position="667"/>
        <end position="708"/>
    </location>
</feature>
<keyword evidence="10" id="KW-1185">Reference proteome</keyword>
<feature type="region of interest" description="Disordered" evidence="7">
    <location>
        <begin position="768"/>
        <end position="788"/>
    </location>
</feature>
<feature type="repeat" description="WD" evidence="6">
    <location>
        <begin position="530"/>
        <end position="562"/>
    </location>
</feature>
<dbReference type="SMART" id="SM00320">
    <property type="entry name" value="WD40"/>
    <property type="match status" value="12"/>
</dbReference>
<dbReference type="CDD" id="cd00200">
    <property type="entry name" value="WD40"/>
    <property type="match status" value="1"/>
</dbReference>
<dbReference type="SUPFAM" id="SSF50978">
    <property type="entry name" value="WD40 repeat-like"/>
    <property type="match status" value="2"/>
</dbReference>
<reference evidence="9" key="1">
    <citation type="journal article" date="2019" name="Plant J.">
        <title>Chlorella vulgaris genome assembly and annotation reveals the molecular basis for metabolic acclimation to high light conditions.</title>
        <authorList>
            <person name="Cecchin M."/>
            <person name="Marcolungo L."/>
            <person name="Rossato M."/>
            <person name="Girolomoni L."/>
            <person name="Cosentino E."/>
            <person name="Cuine S."/>
            <person name="Li-Beisson Y."/>
            <person name="Delledonne M."/>
            <person name="Ballottari M."/>
        </authorList>
    </citation>
    <scope>NUCLEOTIDE SEQUENCE</scope>
    <source>
        <strain evidence="9">211/11P</strain>
    </source>
</reference>
<dbReference type="Pfam" id="PF04003">
    <property type="entry name" value="Utp12"/>
    <property type="match status" value="1"/>
</dbReference>
<dbReference type="InterPro" id="IPR051570">
    <property type="entry name" value="TBC1_cilium_biogenesis"/>
</dbReference>
<evidence type="ECO:0000259" key="8">
    <source>
        <dbReference type="Pfam" id="PF04003"/>
    </source>
</evidence>
<evidence type="ECO:0000256" key="2">
    <source>
        <dbReference type="ARBA" id="ARBA00022574"/>
    </source>
</evidence>
<dbReference type="PANTHER" id="PTHR19853">
    <property type="entry name" value="WD REPEAT CONTAINING PROTEIN 3 WDR3"/>
    <property type="match status" value="1"/>
</dbReference>
<feature type="repeat" description="WD" evidence="6">
    <location>
        <begin position="709"/>
        <end position="741"/>
    </location>
</feature>
<keyword evidence="3" id="KW-0677">Repeat</keyword>
<dbReference type="InterPro" id="IPR036322">
    <property type="entry name" value="WD40_repeat_dom_sf"/>
</dbReference>
<gene>
    <name evidence="9" type="ORF">D9Q98_001990</name>
</gene>
<feature type="compositionally biased region" description="Low complexity" evidence="7">
    <location>
        <begin position="261"/>
        <end position="271"/>
    </location>
</feature>
<dbReference type="PROSITE" id="PS50082">
    <property type="entry name" value="WD_REPEATS_2"/>
    <property type="match status" value="9"/>
</dbReference>
<comment type="subcellular location">
    <subcellularLocation>
        <location evidence="1">Nucleus</location>
        <location evidence="1">Nucleolus</location>
    </subcellularLocation>
</comment>
<dbReference type="OrthoDB" id="407922at2759"/>
<keyword evidence="4" id="KW-0539">Nucleus</keyword>
<feature type="repeat" description="WD" evidence="6">
    <location>
        <begin position="625"/>
        <end position="666"/>
    </location>
</feature>
<feature type="repeat" description="WD" evidence="6">
    <location>
        <begin position="449"/>
        <end position="489"/>
    </location>
</feature>
<dbReference type="InterPro" id="IPR020472">
    <property type="entry name" value="WD40_PAC1"/>
</dbReference>
<dbReference type="GO" id="GO:0030515">
    <property type="term" value="F:snoRNA binding"/>
    <property type="evidence" value="ECO:0007669"/>
    <property type="project" value="TreeGrafter"/>
</dbReference>
<evidence type="ECO:0000256" key="3">
    <source>
        <dbReference type="ARBA" id="ARBA00022737"/>
    </source>
</evidence>
<name>A0A9D4Z0T2_CHLVU</name>
<dbReference type="InterPro" id="IPR007148">
    <property type="entry name" value="SSU_processome_Utp12"/>
</dbReference>
<feature type="repeat" description="WD" evidence="6">
    <location>
        <begin position="104"/>
        <end position="137"/>
    </location>
</feature>
<feature type="domain" description="Small-subunit processome Utp12" evidence="8">
    <location>
        <begin position="844"/>
        <end position="945"/>
    </location>
</feature>
<accession>A0A9D4Z0T2</accession>
<organism evidence="9 10">
    <name type="scientific">Chlorella vulgaris</name>
    <name type="common">Green alga</name>
    <dbReference type="NCBI Taxonomy" id="3077"/>
    <lineage>
        <taxon>Eukaryota</taxon>
        <taxon>Viridiplantae</taxon>
        <taxon>Chlorophyta</taxon>
        <taxon>core chlorophytes</taxon>
        <taxon>Trebouxiophyceae</taxon>
        <taxon>Chlorellales</taxon>
        <taxon>Chlorellaceae</taxon>
        <taxon>Chlorella clade</taxon>
        <taxon>Chlorella</taxon>
    </lineage>
</organism>
<evidence type="ECO:0000256" key="7">
    <source>
        <dbReference type="SAM" id="MobiDB-lite"/>
    </source>
</evidence>
<dbReference type="EMBL" id="SIDB01000002">
    <property type="protein sequence ID" value="KAI3435932.1"/>
    <property type="molecule type" value="Genomic_DNA"/>
</dbReference>
<feature type="repeat" description="WD" evidence="6">
    <location>
        <begin position="146"/>
        <end position="188"/>
    </location>
</feature>
<sequence length="980" mass="104660">MVKAYLRYELTSTWGVIASPGCNVCYDRSGRHLLTAALENVCVWKIKQAVVAKTLTPPVSQTGKVAGEVTQLAASPSANQVAVGHADGTVRLWDLDTGECVATFSGHRKEVTALRFSRNGALLASGSKDTDVVVWDVVGEAGLYRLRGHRGQVTGLAFVERGGRRLVSCSKDEQVKVWDLDTQHCCQTIVGHRGEVWSLDVDPGETRLATGSADAELRIYQINAGGEEVGEEAAAAATARGGGPGQPAAAAAAAAAQQAAGGTSSTSSTSSFLTPMGSVRRQSSDRVETVRYDIVPGARGGVLLTCQSAGKVTEVYRVRSQAEAAKKMKRRCKRKREKADKRAAAEGDAAEEEARAAEEEPARLMAGDELQLVAAIRSKHKARSVAVVPPEAVGAGRRAGAGGHVASLVLALTNNSLEVWDVSEGSEPPEGAAASGASGVAERAQAIDLPGHRADVRALALAGDDSLVLSASNNCVKIWNPRSGACLRTMDSGYGLCALWAPGNRHAVVGTKEGGLELFDVATSSRIAVVSAHTGPVWSLAALPDSSGFVSGSADHDIKFWEWGVSTDPETGAKQLGISNTRTLKMTDDVLCVRVSPNGKLLAASLLDSTVRVFFLDSLKFFLSLYGHKLPVLSMDISSDSTLLVTGSADKNIKAWGLDFGDCHRSLFAHGDSVMAVAFVPNTHYLFTAGKDRLVKYWDMDKFELLLTLEGHCAEVWCLAVGSLGDLLVSGSHDRSLRRWERTEEPFFVEEEKEKRLESLFEGDLEAADRAPLGQETPGEEGAVGAAGRKTLETVTAADDIIEALDLAADEEERAREYEQDKLANPKAKPPTANPLLLGLSPSTFVLRAVGRVRSSELEQALLLLPFPDALRLLGYLIVWLKVGSQVELLCRVATLLMRLHMQQLTSTPAARPLLLELQTLLRQRVQEMKDLMGFNLAAMTHLQNGLRERHALPSTTVADTAAAAVLPLKRKAAEAAGVR</sequence>
<evidence type="ECO:0000256" key="5">
    <source>
        <dbReference type="ARBA" id="ARBA00038229"/>
    </source>
</evidence>
<dbReference type="InterPro" id="IPR015943">
    <property type="entry name" value="WD40/YVTN_repeat-like_dom_sf"/>
</dbReference>
<evidence type="ECO:0000256" key="4">
    <source>
        <dbReference type="ARBA" id="ARBA00023242"/>
    </source>
</evidence>
<dbReference type="InterPro" id="IPR019775">
    <property type="entry name" value="WD40_repeat_CS"/>
</dbReference>
<feature type="region of interest" description="Disordered" evidence="7">
    <location>
        <begin position="332"/>
        <end position="360"/>
    </location>
</feature>
<dbReference type="InterPro" id="IPR001680">
    <property type="entry name" value="WD40_rpt"/>
</dbReference>
<feature type="region of interest" description="Disordered" evidence="7">
    <location>
        <begin position="261"/>
        <end position="286"/>
    </location>
</feature>
<dbReference type="PRINTS" id="PR00320">
    <property type="entry name" value="GPROTEINBRPT"/>
</dbReference>
<dbReference type="GO" id="GO:0030490">
    <property type="term" value="P:maturation of SSU-rRNA"/>
    <property type="evidence" value="ECO:0007669"/>
    <property type="project" value="TreeGrafter"/>
</dbReference>
<evidence type="ECO:0000313" key="10">
    <source>
        <dbReference type="Proteomes" id="UP001055712"/>
    </source>
</evidence>
<dbReference type="PROSITE" id="PS50294">
    <property type="entry name" value="WD_REPEATS_REGION"/>
    <property type="match status" value="8"/>
</dbReference>
<dbReference type="Proteomes" id="UP001055712">
    <property type="component" value="Unassembled WGS sequence"/>
</dbReference>
<dbReference type="Gene3D" id="2.130.10.10">
    <property type="entry name" value="YVTN repeat-like/Quinoprotein amine dehydrogenase"/>
    <property type="match status" value="5"/>
</dbReference>
<dbReference type="Pfam" id="PF25173">
    <property type="entry name" value="Beta-prop_WDR3_1st"/>
    <property type="match status" value="1"/>
</dbReference>
<dbReference type="Pfam" id="PF25172">
    <property type="entry name" value="Beta-prop_WDR3_2nd"/>
    <property type="match status" value="1"/>
</dbReference>
<evidence type="ECO:0000256" key="1">
    <source>
        <dbReference type="ARBA" id="ARBA00004604"/>
    </source>
</evidence>
<dbReference type="GO" id="GO:0034388">
    <property type="term" value="C:Pwp2p-containing subcomplex of 90S preribosome"/>
    <property type="evidence" value="ECO:0007669"/>
    <property type="project" value="TreeGrafter"/>
</dbReference>
<evidence type="ECO:0000313" key="9">
    <source>
        <dbReference type="EMBL" id="KAI3435932.1"/>
    </source>
</evidence>
<dbReference type="GO" id="GO:0032040">
    <property type="term" value="C:small-subunit processome"/>
    <property type="evidence" value="ECO:0007669"/>
    <property type="project" value="TreeGrafter"/>
</dbReference>
<feature type="repeat" description="WD" evidence="6">
    <location>
        <begin position="189"/>
        <end position="225"/>
    </location>
</feature>
<comment type="caution">
    <text evidence="9">The sequence shown here is derived from an EMBL/GenBank/DDBJ whole genome shotgun (WGS) entry which is preliminary data.</text>
</comment>
<dbReference type="FunFam" id="2.130.10.10:FF:000157">
    <property type="entry name" value="WD repeat domain 3"/>
    <property type="match status" value="1"/>
</dbReference>
<dbReference type="PROSITE" id="PS00678">
    <property type="entry name" value="WD_REPEATS_1"/>
    <property type="match status" value="2"/>
</dbReference>
<evidence type="ECO:0000256" key="6">
    <source>
        <dbReference type="PROSITE-ProRule" id="PRU00221"/>
    </source>
</evidence>
<keyword evidence="2 6" id="KW-0853">WD repeat</keyword>
<proteinExistence type="inferred from homology"/>
<feature type="repeat" description="WD" evidence="6">
    <location>
        <begin position="69"/>
        <end position="103"/>
    </location>
</feature>
<reference evidence="9" key="2">
    <citation type="submission" date="2020-11" db="EMBL/GenBank/DDBJ databases">
        <authorList>
            <person name="Cecchin M."/>
            <person name="Marcolungo L."/>
            <person name="Rossato M."/>
            <person name="Girolomoni L."/>
            <person name="Cosentino E."/>
            <person name="Cuine S."/>
            <person name="Li-Beisson Y."/>
            <person name="Delledonne M."/>
            <person name="Ballottari M."/>
        </authorList>
    </citation>
    <scope>NUCLEOTIDE SEQUENCE</scope>
    <source>
        <strain evidence="9">211/11P</strain>
        <tissue evidence="9">Whole cell</tissue>
    </source>
</reference>
<protein>
    <recommendedName>
        <fullName evidence="8">Small-subunit processome Utp12 domain-containing protein</fullName>
    </recommendedName>
</protein>
<dbReference type="FunFam" id="2.130.10.10:FF:000178">
    <property type="entry name" value="WD repeat domain 3"/>
    <property type="match status" value="1"/>
</dbReference>
<dbReference type="PANTHER" id="PTHR19853:SF0">
    <property type="entry name" value="WD REPEAT-CONTAINING PROTEIN 3"/>
    <property type="match status" value="1"/>
</dbReference>
<comment type="similarity">
    <text evidence="5">Belongs to the WD repeat WDR3/UTP12 family.</text>
</comment>